<evidence type="ECO:0000313" key="3">
    <source>
        <dbReference type="Proteomes" id="UP000002729"/>
    </source>
</evidence>
<evidence type="ECO:0000256" key="1">
    <source>
        <dbReference type="SAM" id="MobiDB-lite"/>
    </source>
</evidence>
<keyword evidence="3" id="KW-1185">Reference proteome</keyword>
<feature type="region of interest" description="Disordered" evidence="1">
    <location>
        <begin position="1"/>
        <end position="55"/>
    </location>
</feature>
<feature type="compositionally biased region" description="Basic and acidic residues" evidence="1">
    <location>
        <begin position="173"/>
        <end position="190"/>
    </location>
</feature>
<evidence type="ECO:0000313" key="2">
    <source>
        <dbReference type="EMBL" id="EGB06657.1"/>
    </source>
</evidence>
<feature type="compositionally biased region" description="Basic and acidic residues" evidence="1">
    <location>
        <begin position="1"/>
        <end position="11"/>
    </location>
</feature>
<accession>F0YE15</accession>
<feature type="compositionally biased region" description="Basic and acidic residues" evidence="1">
    <location>
        <begin position="83"/>
        <end position="105"/>
    </location>
</feature>
<dbReference type="InParanoid" id="F0YE15"/>
<dbReference type="KEGG" id="aaf:AURANDRAFT_71958"/>
<feature type="region of interest" description="Disordered" evidence="1">
    <location>
        <begin position="157"/>
        <end position="315"/>
    </location>
</feature>
<feature type="non-terminal residue" evidence="2">
    <location>
        <position position="1"/>
    </location>
</feature>
<reference evidence="2 3" key="1">
    <citation type="journal article" date="2011" name="Proc. Natl. Acad. Sci. U.S.A.">
        <title>Niche of harmful alga Aureococcus anophagefferens revealed through ecogenomics.</title>
        <authorList>
            <person name="Gobler C.J."/>
            <person name="Berry D.L."/>
            <person name="Dyhrman S.T."/>
            <person name="Wilhelm S.W."/>
            <person name="Salamov A."/>
            <person name="Lobanov A.V."/>
            <person name="Zhang Y."/>
            <person name="Collier J.L."/>
            <person name="Wurch L.L."/>
            <person name="Kustka A.B."/>
            <person name="Dill B.D."/>
            <person name="Shah M."/>
            <person name="VerBerkmoes N.C."/>
            <person name="Kuo A."/>
            <person name="Terry A."/>
            <person name="Pangilinan J."/>
            <person name="Lindquist E.A."/>
            <person name="Lucas S."/>
            <person name="Paulsen I.T."/>
            <person name="Hattenrath-Lehmann T.K."/>
            <person name="Talmage S.C."/>
            <person name="Walker E.A."/>
            <person name="Koch F."/>
            <person name="Burson A.M."/>
            <person name="Marcoval M.A."/>
            <person name="Tang Y.Z."/>
            <person name="Lecleir G.R."/>
            <person name="Coyne K.J."/>
            <person name="Berg G.M."/>
            <person name="Bertrand E.M."/>
            <person name="Saito M.A."/>
            <person name="Gladyshev V.N."/>
            <person name="Grigoriev I.V."/>
        </authorList>
    </citation>
    <scope>NUCLEOTIDE SEQUENCE [LARGE SCALE GENOMIC DNA]</scope>
    <source>
        <strain evidence="3">CCMP 1984</strain>
    </source>
</reference>
<feature type="region of interest" description="Disordered" evidence="1">
    <location>
        <begin position="74"/>
        <end position="127"/>
    </location>
</feature>
<dbReference type="RefSeq" id="XP_009038828.1">
    <property type="nucleotide sequence ID" value="XM_009040580.1"/>
</dbReference>
<gene>
    <name evidence="2" type="ORF">AURANDRAFT_71958</name>
</gene>
<protein>
    <submittedName>
        <fullName evidence="2">Expressed protein</fullName>
    </submittedName>
</protein>
<feature type="compositionally biased region" description="Basic and acidic residues" evidence="1">
    <location>
        <begin position="220"/>
        <end position="238"/>
    </location>
</feature>
<dbReference type="AlphaFoldDB" id="F0YE15"/>
<organism evidence="3">
    <name type="scientific">Aureococcus anophagefferens</name>
    <name type="common">Harmful bloom alga</name>
    <dbReference type="NCBI Taxonomy" id="44056"/>
    <lineage>
        <taxon>Eukaryota</taxon>
        <taxon>Sar</taxon>
        <taxon>Stramenopiles</taxon>
        <taxon>Ochrophyta</taxon>
        <taxon>Pelagophyceae</taxon>
        <taxon>Pelagomonadales</taxon>
        <taxon>Pelagomonadaceae</taxon>
        <taxon>Aureococcus</taxon>
    </lineage>
</organism>
<sequence>HEEVGVRDPRRAPARQGRRHPRVRGLAHDRALAQVHAGGPRRRVHRVPQAPHGRVEQGQRLLLRRRRVDVRAGLHARAPARVPPREERRQELGHRRRLVDGRRPELAAQRPRAPLGHHGRGRRARGGRAVRLPLQAQAGLQELEHAPHGPLRHLQPLGHAQDGLRPEGLGLVHAEEDRAPEFGRVRRESAGGRLRLPLQEALQAPDARPRQRAAGAAAGRRAEPRDGREAHKVRDAPRVRVPRGVQGRQGGEEPLLHPPGRHAPLLQARGRRRAQGPALPPRARPRGRDGRAGARGRPVRRQDAGAARGPRCARS</sequence>
<dbReference type="GeneID" id="20228478"/>
<dbReference type="EMBL" id="GL833134">
    <property type="protein sequence ID" value="EGB06657.1"/>
    <property type="molecule type" value="Genomic_DNA"/>
</dbReference>
<dbReference type="Proteomes" id="UP000002729">
    <property type="component" value="Unassembled WGS sequence"/>
</dbReference>
<feature type="compositionally biased region" description="Basic residues" evidence="1">
    <location>
        <begin position="115"/>
        <end position="127"/>
    </location>
</feature>
<feature type="compositionally biased region" description="Basic residues" evidence="1">
    <location>
        <begin position="12"/>
        <end position="25"/>
    </location>
</feature>
<name>F0YE15_AURAN</name>
<proteinExistence type="predicted"/>